<accession>A0A7R8X2I6</accession>
<dbReference type="InterPro" id="IPR050343">
    <property type="entry name" value="RsuA_PseudoU_synthase"/>
</dbReference>
<dbReference type="InterPro" id="IPR020094">
    <property type="entry name" value="TruA/RsuA/RluB/E/F_N"/>
</dbReference>
<organism evidence="6">
    <name type="scientific">Cyprideis torosa</name>
    <dbReference type="NCBI Taxonomy" id="163714"/>
    <lineage>
        <taxon>Eukaryota</taxon>
        <taxon>Metazoa</taxon>
        <taxon>Ecdysozoa</taxon>
        <taxon>Arthropoda</taxon>
        <taxon>Crustacea</taxon>
        <taxon>Oligostraca</taxon>
        <taxon>Ostracoda</taxon>
        <taxon>Podocopa</taxon>
        <taxon>Podocopida</taxon>
        <taxon>Cytherocopina</taxon>
        <taxon>Cytheroidea</taxon>
        <taxon>Cytherideidae</taxon>
        <taxon>Cyprideis</taxon>
    </lineage>
</organism>
<sequence>MKPGDRASIEDRIEHSGQLLSLEGLKRFHVRVIAYHKPVGEVVSRDDEQGRKTVFDQLPKMTTSRWVSVGRLDMNTSGLLLFTNDGELANRLMHPSRQVEREYAVRVMGEVEDEALKRLKKGVELEDGEARFLDIHDSGGEGVNHWYHVVIAEGRKRE</sequence>
<evidence type="ECO:0000313" key="6">
    <source>
        <dbReference type="EMBL" id="CAD7239599.1"/>
    </source>
</evidence>
<dbReference type="EMBL" id="OB732530">
    <property type="protein sequence ID" value="CAD7239599.1"/>
    <property type="molecule type" value="Genomic_DNA"/>
</dbReference>
<dbReference type="Gene3D" id="3.30.70.580">
    <property type="entry name" value="Pseudouridine synthase I, catalytic domain, N-terminal subdomain"/>
    <property type="match status" value="1"/>
</dbReference>
<dbReference type="Gene3D" id="3.30.70.1560">
    <property type="entry name" value="Alpha-L RNA-binding motif"/>
    <property type="match status" value="1"/>
</dbReference>
<dbReference type="InterPro" id="IPR020103">
    <property type="entry name" value="PsdUridine_synth_cat_dom_sf"/>
</dbReference>
<evidence type="ECO:0000256" key="1">
    <source>
        <dbReference type="ARBA" id="ARBA00008348"/>
    </source>
</evidence>
<dbReference type="Pfam" id="PF00849">
    <property type="entry name" value="PseudoU_synth_2"/>
    <property type="match status" value="1"/>
</dbReference>
<dbReference type="PANTHER" id="PTHR47683">
    <property type="entry name" value="PSEUDOURIDINE SYNTHASE FAMILY PROTEIN-RELATED"/>
    <property type="match status" value="1"/>
</dbReference>
<dbReference type="SUPFAM" id="SSF55120">
    <property type="entry name" value="Pseudouridine synthase"/>
    <property type="match status" value="1"/>
</dbReference>
<dbReference type="InterPro" id="IPR042092">
    <property type="entry name" value="PsdUridine_s_RsuA/RluB/E/F_cat"/>
</dbReference>
<name>A0A7R8X2I6_9CRUS</name>
<keyword evidence="2" id="KW-0698">rRNA processing</keyword>
<evidence type="ECO:0000256" key="4">
    <source>
        <dbReference type="ARBA" id="ARBA00023235"/>
    </source>
</evidence>
<comment type="similarity">
    <text evidence="1">Belongs to the pseudouridine synthase RsuA family.</text>
</comment>
<dbReference type="GO" id="GO:0009982">
    <property type="term" value="F:pseudouridine synthase activity"/>
    <property type="evidence" value="ECO:0007669"/>
    <property type="project" value="InterPro"/>
</dbReference>
<dbReference type="PROSITE" id="PS01149">
    <property type="entry name" value="PSI_RSU"/>
    <property type="match status" value="1"/>
</dbReference>
<dbReference type="NCBIfam" id="TIGR00093">
    <property type="entry name" value="pseudouridine synthase"/>
    <property type="match status" value="1"/>
</dbReference>
<dbReference type="InterPro" id="IPR006145">
    <property type="entry name" value="PsdUridine_synth_RsuA/RluA"/>
</dbReference>
<dbReference type="GO" id="GO:0003723">
    <property type="term" value="F:RNA binding"/>
    <property type="evidence" value="ECO:0007669"/>
    <property type="project" value="UniProtKB-KW"/>
</dbReference>
<evidence type="ECO:0000256" key="2">
    <source>
        <dbReference type="ARBA" id="ARBA00022552"/>
    </source>
</evidence>
<gene>
    <name evidence="6" type="ORF">CTOB1V02_LOCUS17414</name>
</gene>
<keyword evidence="4" id="KW-0413">Isomerase</keyword>
<dbReference type="PANTHER" id="PTHR47683:SF3">
    <property type="entry name" value="RIBOSOMAL LARGE SUBUNIT PSEUDOURIDINE SYNTHASE B"/>
    <property type="match status" value="1"/>
</dbReference>
<reference evidence="6" key="1">
    <citation type="submission" date="2020-11" db="EMBL/GenBank/DDBJ databases">
        <authorList>
            <person name="Tran Van P."/>
        </authorList>
    </citation>
    <scope>NUCLEOTIDE SEQUENCE</scope>
</reference>
<feature type="non-terminal residue" evidence="6">
    <location>
        <position position="158"/>
    </location>
</feature>
<feature type="domain" description="Pseudouridine synthase RsuA/RluA-like" evidence="5">
    <location>
        <begin position="32"/>
        <end position="144"/>
    </location>
</feature>
<dbReference type="GO" id="GO:0006364">
    <property type="term" value="P:rRNA processing"/>
    <property type="evidence" value="ECO:0007669"/>
    <property type="project" value="UniProtKB-KW"/>
</dbReference>
<dbReference type="InterPro" id="IPR018496">
    <property type="entry name" value="PsdUridine_synth_RsuA/RluB_CS"/>
</dbReference>
<dbReference type="GO" id="GO:0001522">
    <property type="term" value="P:pseudouridine synthesis"/>
    <property type="evidence" value="ECO:0007669"/>
    <property type="project" value="InterPro"/>
</dbReference>
<evidence type="ECO:0000256" key="3">
    <source>
        <dbReference type="ARBA" id="ARBA00022884"/>
    </source>
</evidence>
<evidence type="ECO:0000259" key="5">
    <source>
        <dbReference type="Pfam" id="PF00849"/>
    </source>
</evidence>
<dbReference type="InterPro" id="IPR000748">
    <property type="entry name" value="PsdUridine_synth_RsuA/RluB/E/F"/>
</dbReference>
<protein>
    <recommendedName>
        <fullName evidence="5">Pseudouridine synthase RsuA/RluA-like domain-containing protein</fullName>
    </recommendedName>
</protein>
<keyword evidence="3" id="KW-0694">RNA-binding</keyword>
<dbReference type="FunFam" id="3.30.70.580:FF:000009">
    <property type="entry name" value="Pseudouridine synthase"/>
    <property type="match status" value="1"/>
</dbReference>
<dbReference type="AlphaFoldDB" id="A0A7R8X2I6"/>
<dbReference type="OrthoDB" id="440619at2759"/>
<proteinExistence type="inferred from homology"/>